<feature type="region of interest" description="Disordered" evidence="1">
    <location>
        <begin position="803"/>
        <end position="824"/>
    </location>
</feature>
<evidence type="ECO:0000256" key="1">
    <source>
        <dbReference type="SAM" id="MobiDB-lite"/>
    </source>
</evidence>
<dbReference type="Proteomes" id="UP000694941">
    <property type="component" value="Unplaced"/>
</dbReference>
<feature type="compositionally biased region" description="Polar residues" evidence="1">
    <location>
        <begin position="698"/>
        <end position="719"/>
    </location>
</feature>
<dbReference type="InterPro" id="IPR046432">
    <property type="entry name" value="TASOR"/>
</dbReference>
<evidence type="ECO:0000313" key="3">
    <source>
        <dbReference type="RefSeq" id="XP_013784604.1"/>
    </source>
</evidence>
<proteinExistence type="predicted"/>
<dbReference type="PANTHER" id="PTHR16207">
    <property type="entry name" value="SET DOMAIN-CONTAINING PROTEIN"/>
    <property type="match status" value="1"/>
</dbReference>
<evidence type="ECO:0000313" key="2">
    <source>
        <dbReference type="Proteomes" id="UP000694941"/>
    </source>
</evidence>
<dbReference type="RefSeq" id="XP_013784604.1">
    <property type="nucleotide sequence ID" value="XM_013929150.2"/>
</dbReference>
<feature type="compositionally biased region" description="Low complexity" evidence="1">
    <location>
        <begin position="996"/>
        <end position="1005"/>
    </location>
</feature>
<gene>
    <name evidence="3" type="primary">LOC106468708</name>
</gene>
<dbReference type="GeneID" id="106468708"/>
<dbReference type="PANTHER" id="PTHR16207:SF11">
    <property type="entry name" value="SET DOMAIN-CONTAINING PROTEIN"/>
    <property type="match status" value="1"/>
</dbReference>
<organism evidence="2 3">
    <name type="scientific">Limulus polyphemus</name>
    <name type="common">Atlantic horseshoe crab</name>
    <dbReference type="NCBI Taxonomy" id="6850"/>
    <lineage>
        <taxon>Eukaryota</taxon>
        <taxon>Metazoa</taxon>
        <taxon>Ecdysozoa</taxon>
        <taxon>Arthropoda</taxon>
        <taxon>Chelicerata</taxon>
        <taxon>Merostomata</taxon>
        <taxon>Xiphosura</taxon>
        <taxon>Limulidae</taxon>
        <taxon>Limulus</taxon>
    </lineage>
</organism>
<keyword evidence="2" id="KW-1185">Reference proteome</keyword>
<protein>
    <submittedName>
        <fullName evidence="3">Uncharacterized protein LOC106468708 isoform X1</fullName>
    </submittedName>
</protein>
<reference evidence="3" key="1">
    <citation type="submission" date="2025-08" db="UniProtKB">
        <authorList>
            <consortium name="RefSeq"/>
        </authorList>
    </citation>
    <scope>IDENTIFICATION</scope>
    <source>
        <tissue evidence="3">Muscle</tissue>
    </source>
</reference>
<feature type="region of interest" description="Disordered" evidence="1">
    <location>
        <begin position="690"/>
        <end position="758"/>
    </location>
</feature>
<feature type="compositionally biased region" description="Polar residues" evidence="1">
    <location>
        <begin position="730"/>
        <end position="747"/>
    </location>
</feature>
<name>A0ABM1BLU8_LIMPO</name>
<accession>A0ABM1BLU8</accession>
<feature type="region of interest" description="Disordered" evidence="1">
    <location>
        <begin position="968"/>
        <end position="1015"/>
    </location>
</feature>
<sequence>MNSKIKSSRFNIFEKLNYNVNNEESCKVQRPSPKQTQDQLVDNRGIDYEESRFSSKRDCEYQKEEDETMNKESISEKSIYCVSNQSSSMLTDDEDLQELSPGSCKSTGTCKTLKSPEALAMNGNQSISPAWSFTIPKRSGIKEGSQLLEVKLDSREYHNEIGPVINRSFFLKNSCHIYKPYQAFLLVNKHLEQEYFRRKHELKCMGRSEKDLSDQHAFLQVNSVQEAKKLLTEGLKINNTKESWLGSASMGVSLQKHADLTGPEEQKPHSVLHIMIFKVLKGKSKLIHPQPNCMLEPTPNCECHMSALKVDFPSCGLKTAYFYTQYYLYEYNEDQLESIPRHICPYALVIFNFDISTPSLTQHGFRPSVKAKAEKSISLSKEMTRRELILWHGQLWAKNLFLSEVKILSWSLLIQPSQLPSRLNVSIKVPITAIKDQLLHQVMSINPYQEVFMGGSYFTYLQMRPHCNHRGFNDFVTYLQNEKVGALGCCESSVEYILLPPCSYADELGLHENKEDFVLHCIFFSTEALINRLTKVRELLMAKKIASLLPTPSSTIFEDGYEQNLSLSKRVTRKTLALTFRQQHNRYKVLGSQPKVSGKRFGKQFPASLKKKHTLAFSKLVSTSNFTPCASQVAQTKEVIFPRLSLTSFDPRLNKADGQDTAQKELFHSVTNPAPTHSFVHEKDCTYSSVSEPLGNKDAQNTDILSPSSKSMQNCTQKKVTIKERDFTEDQTSQDKSANNKCSSNLHILSPISDSTHENNFKMETRSIGNKNIINQSCHSVSGSSFMTVTEPVFIEKHCSISSPSTAESHESTTLSVSTPSMSSCSQDLLKSPEEIISNGSVISPDIPLQKPHCLEQLLNKQNDSLKTELSESEVLSPQQLGGQQRIDTVDDMKNFLNADLLQEEQRLKMSKKFHKQKRKKRTLKKRIQQKCRLMKMIYEDIVKLKDAEKHMGHRKIQVPELSKQSCINNASSDTLPPNEVSPLASDLDNVFHGPTSSTEQSSEENSSKIHNGSIKEESSQALGSILDFQNSSTGDKLKPLVVEDGEFHPVYCAKQEFKSNIADFIHQDSHVQISESPHKEVILVDFQRHLDEISSSFTKQLHFLTHCWDKSVHENNSSLKYKTLGQNKIKPVSQWEEYLSGDLTVLINFIENLTNKCTKRLTGKDLNQISSLTNISKIQGTKAAEPVVSPRKKQKSHFTGHELEPENIGLVQTPDEEFNGFSNKNNVQSSGNVEKDTITDLFNSLSHETKTTVMQKFHELSEDLRKSDDSLKLPVKRKLKTSLMTISKRKMFQDSL</sequence>